<name>A0A4Y9QZF1_9BACT</name>
<keyword evidence="1" id="KW-0813">Transport</keyword>
<feature type="domain" description="Cytochrome c" evidence="10">
    <location>
        <begin position="194"/>
        <end position="273"/>
    </location>
</feature>
<dbReference type="InterPro" id="IPR038414">
    <property type="entry name" value="CcoP_N_sf"/>
</dbReference>
<feature type="signal peptide" evidence="9">
    <location>
        <begin position="1"/>
        <end position="21"/>
    </location>
</feature>
<protein>
    <submittedName>
        <fullName evidence="11">C-type cytochrome</fullName>
    </submittedName>
</protein>
<evidence type="ECO:0000313" key="12">
    <source>
        <dbReference type="Proteomes" id="UP000297647"/>
    </source>
</evidence>
<evidence type="ECO:0000256" key="6">
    <source>
        <dbReference type="PROSITE-ProRule" id="PRU00433"/>
    </source>
</evidence>
<dbReference type="Pfam" id="PF13442">
    <property type="entry name" value="Cytochrome_CBB3"/>
    <property type="match status" value="1"/>
</dbReference>
<gene>
    <name evidence="11" type="ORF">E4S40_00060</name>
</gene>
<dbReference type="InterPro" id="IPR008168">
    <property type="entry name" value="Cyt_C_IC"/>
</dbReference>
<dbReference type="Gene3D" id="1.10.760.10">
    <property type="entry name" value="Cytochrome c-like domain"/>
    <property type="match status" value="1"/>
</dbReference>
<feature type="region of interest" description="Disordered" evidence="7">
    <location>
        <begin position="280"/>
        <end position="307"/>
    </location>
</feature>
<evidence type="ECO:0000256" key="7">
    <source>
        <dbReference type="SAM" id="MobiDB-lite"/>
    </source>
</evidence>
<keyword evidence="3 6" id="KW-0479">Metal-binding</keyword>
<keyword evidence="5 6" id="KW-0408">Iron</keyword>
<sequence>MKKFLTLLMTIGWLPTLSAFAQTESSDWYANLQAMDPAQMTLLIILGIVLLVIVLLLLLMVYLMSFMVAVFKKENPELANEPTWWEKFKERFVTGKMDTVGGKEEKAKMMADHSYDGITELDNFMPPWLQWVFILTIVFGVVYFVNYSVLGFGKTGIEEYEEELRLEAIAAEARMATMAASIDETNVTFDDSQASIATGKSIFEANCAACHAADGGGGVGPNLTDQYWIHGGSIQDVFTVVKYGVVSKGMVPWEDQLSPQEIQQVSSYILTLVGTTPANPKEPQGELFAPESEVETVTESTSEIATL</sequence>
<dbReference type="Proteomes" id="UP000297647">
    <property type="component" value="Unassembled WGS sequence"/>
</dbReference>
<evidence type="ECO:0000259" key="10">
    <source>
        <dbReference type="PROSITE" id="PS51007"/>
    </source>
</evidence>
<evidence type="ECO:0000256" key="9">
    <source>
        <dbReference type="SAM" id="SignalP"/>
    </source>
</evidence>
<evidence type="ECO:0000313" key="11">
    <source>
        <dbReference type="EMBL" id="TFV97088.1"/>
    </source>
</evidence>
<keyword evidence="2 6" id="KW-0349">Heme</keyword>
<dbReference type="SUPFAM" id="SSF46626">
    <property type="entry name" value="Cytochrome c"/>
    <property type="match status" value="1"/>
</dbReference>
<keyword evidence="8" id="KW-0812">Transmembrane</keyword>
<keyword evidence="12" id="KW-1185">Reference proteome</keyword>
<keyword evidence="4" id="KW-0249">Electron transport</keyword>
<dbReference type="Gene3D" id="6.10.280.130">
    <property type="match status" value="1"/>
</dbReference>
<dbReference type="AlphaFoldDB" id="A0A4Y9QZF1"/>
<dbReference type="GO" id="GO:0020037">
    <property type="term" value="F:heme binding"/>
    <property type="evidence" value="ECO:0007669"/>
    <property type="project" value="InterPro"/>
</dbReference>
<dbReference type="InterPro" id="IPR050597">
    <property type="entry name" value="Cytochrome_c_Oxidase_Subunit"/>
</dbReference>
<feature type="compositionally biased region" description="Low complexity" evidence="7">
    <location>
        <begin position="295"/>
        <end position="307"/>
    </location>
</feature>
<dbReference type="Pfam" id="PF14715">
    <property type="entry name" value="FixP_N"/>
    <property type="match status" value="1"/>
</dbReference>
<evidence type="ECO:0000256" key="4">
    <source>
        <dbReference type="ARBA" id="ARBA00022982"/>
    </source>
</evidence>
<dbReference type="InterPro" id="IPR009056">
    <property type="entry name" value="Cyt_c-like_dom"/>
</dbReference>
<evidence type="ECO:0000256" key="3">
    <source>
        <dbReference type="ARBA" id="ARBA00022723"/>
    </source>
</evidence>
<proteinExistence type="predicted"/>
<organism evidence="11 12">
    <name type="scientific">Algoriphagus kandeliae</name>
    <dbReference type="NCBI Taxonomy" id="2562278"/>
    <lineage>
        <taxon>Bacteria</taxon>
        <taxon>Pseudomonadati</taxon>
        <taxon>Bacteroidota</taxon>
        <taxon>Cytophagia</taxon>
        <taxon>Cytophagales</taxon>
        <taxon>Cyclobacteriaceae</taxon>
        <taxon>Algoriphagus</taxon>
    </lineage>
</organism>
<dbReference type="InterPro" id="IPR036909">
    <property type="entry name" value="Cyt_c-like_dom_sf"/>
</dbReference>
<dbReference type="PANTHER" id="PTHR33751">
    <property type="entry name" value="CBB3-TYPE CYTOCHROME C OXIDASE SUBUNIT FIXP"/>
    <property type="match status" value="1"/>
</dbReference>
<dbReference type="PANTHER" id="PTHR33751:SF1">
    <property type="entry name" value="CBB3-TYPE CYTOCHROME C OXIDASE SUBUNIT FIXP"/>
    <property type="match status" value="1"/>
</dbReference>
<evidence type="ECO:0000256" key="5">
    <source>
        <dbReference type="ARBA" id="ARBA00023004"/>
    </source>
</evidence>
<keyword evidence="8" id="KW-0472">Membrane</keyword>
<feature type="transmembrane region" description="Helical" evidence="8">
    <location>
        <begin position="43"/>
        <end position="63"/>
    </location>
</feature>
<evidence type="ECO:0000256" key="2">
    <source>
        <dbReference type="ARBA" id="ARBA00022617"/>
    </source>
</evidence>
<evidence type="ECO:0000256" key="1">
    <source>
        <dbReference type="ARBA" id="ARBA00022448"/>
    </source>
</evidence>
<keyword evidence="8" id="KW-1133">Transmembrane helix</keyword>
<dbReference type="PRINTS" id="PR00605">
    <property type="entry name" value="CYTCHROMECIC"/>
</dbReference>
<dbReference type="InterPro" id="IPR032858">
    <property type="entry name" value="CcoP_N"/>
</dbReference>
<dbReference type="GO" id="GO:0005506">
    <property type="term" value="F:iron ion binding"/>
    <property type="evidence" value="ECO:0007669"/>
    <property type="project" value="InterPro"/>
</dbReference>
<dbReference type="RefSeq" id="WP_135069012.1">
    <property type="nucleotide sequence ID" value="NZ_SPSB01000001.1"/>
</dbReference>
<feature type="chain" id="PRO_5021363365" evidence="9">
    <location>
        <begin position="22"/>
        <end position="307"/>
    </location>
</feature>
<accession>A0A4Y9QZF1</accession>
<dbReference type="GO" id="GO:0009055">
    <property type="term" value="F:electron transfer activity"/>
    <property type="evidence" value="ECO:0007669"/>
    <property type="project" value="InterPro"/>
</dbReference>
<dbReference type="PROSITE" id="PS51007">
    <property type="entry name" value="CYTC"/>
    <property type="match status" value="1"/>
</dbReference>
<evidence type="ECO:0000256" key="8">
    <source>
        <dbReference type="SAM" id="Phobius"/>
    </source>
</evidence>
<comment type="caution">
    <text evidence="11">The sequence shown here is derived from an EMBL/GenBank/DDBJ whole genome shotgun (WGS) entry which is preliminary data.</text>
</comment>
<feature type="transmembrane region" description="Helical" evidence="8">
    <location>
        <begin position="128"/>
        <end position="145"/>
    </location>
</feature>
<reference evidence="11 12" key="1">
    <citation type="submission" date="2019-03" db="EMBL/GenBank/DDBJ databases">
        <title>Algoriphagus sp. nov, a new strain isolated from root system soil of mangrove plant Kandelia.</title>
        <authorList>
            <person name="Yin Q."/>
            <person name="Wang K."/>
            <person name="Song Z."/>
        </authorList>
    </citation>
    <scope>NUCLEOTIDE SEQUENCE [LARGE SCALE GENOMIC DNA]</scope>
    <source>
        <strain evidence="11 12">XY-J91</strain>
    </source>
</reference>
<dbReference type="EMBL" id="SPSB01000001">
    <property type="protein sequence ID" value="TFV97088.1"/>
    <property type="molecule type" value="Genomic_DNA"/>
</dbReference>
<dbReference type="OrthoDB" id="9811281at2"/>
<keyword evidence="9" id="KW-0732">Signal</keyword>